<dbReference type="GO" id="GO:0016407">
    <property type="term" value="F:acetyltransferase activity"/>
    <property type="evidence" value="ECO:0007669"/>
    <property type="project" value="InterPro"/>
</dbReference>
<proteinExistence type="inferred from homology"/>
<feature type="compositionally biased region" description="Pro residues" evidence="4">
    <location>
        <begin position="462"/>
        <end position="486"/>
    </location>
</feature>
<sequence length="695" mass="76507">MPSVVQTAVINSSAPYMLKERPQEPVVSAFTAVNGRTSPPSYLGPNGVHGVTTESQAVRPVTNSHQALDRAPSSSNLPSRNGWAPAPRVIENGYQNRHHQSGSVSPPLSSTQGSPTSPGKRKRSGSSEESSSDTSQDGTDSQGHPRLDSYEYHSSNHTGRAQTAPMDSQQQQQRTLPPIERPGNERGWTQQPQDARSNAYPEQHYQDARAMEHTHNIINGNPAQASQATSQPDTQDSMELSTIETTRAGAQVDPKRRKRQFANRTKTGCGTCRRRKKKCDEGKPECNNCTRGGFICEGYANKIPWPKNGVTKPQPLLQAKDQYPTQLYHNHGTNREAYPEQPAQPSVDGGRGRPIVVEEHERRNGWGQWGQHPQQPALPAEQQQRQSTEYNHPPAMGPQAGPVATDQQVPLTPQSAQQRQHNPRIYHHTPQTMSHVVNNTPAVTDGPMYHNSQHPHQAQHIHPPPQTSAQGPPPPPMRYTGPPPQNPQKSEKEKMLNYEPFLPYTQTLEGERQRCRSLCYRFNNYPNPEMKISKEELERHLRGIFLPPGVRYPRSSDLLAHVGVDVSVNPPFNCDYGYNVTIGDRVVIGANAKFLDSGRIIIGRNTTIGANVTIDTIKVPTNPKEVKGTHGSVTAAEITIGDNVYIGANVTICAGVKIGTGAIIHPGSVVVRDVPRDVSVKGPSAEVRSVYYDQE</sequence>
<dbReference type="SMART" id="SM00066">
    <property type="entry name" value="GAL4"/>
    <property type="match status" value="1"/>
</dbReference>
<dbReference type="PROSITE" id="PS50048">
    <property type="entry name" value="ZN2_CY6_FUNGAL_2"/>
    <property type="match status" value="1"/>
</dbReference>
<dbReference type="PANTHER" id="PTHR23416">
    <property type="entry name" value="SIALIC ACID SYNTHASE-RELATED"/>
    <property type="match status" value="1"/>
</dbReference>
<evidence type="ECO:0000313" key="7">
    <source>
        <dbReference type="Proteomes" id="UP000799770"/>
    </source>
</evidence>
<dbReference type="InterPro" id="IPR024688">
    <property type="entry name" value="Mac_dom"/>
</dbReference>
<evidence type="ECO:0000259" key="5">
    <source>
        <dbReference type="PROSITE" id="PS50048"/>
    </source>
</evidence>
<keyword evidence="7" id="KW-1185">Reference proteome</keyword>
<dbReference type="SUPFAM" id="SSF51161">
    <property type="entry name" value="Trimeric LpxA-like enzymes"/>
    <property type="match status" value="1"/>
</dbReference>
<dbReference type="InterPro" id="IPR001138">
    <property type="entry name" value="Zn2Cys6_DnaBD"/>
</dbReference>
<feature type="compositionally biased region" description="Polar residues" evidence="4">
    <location>
        <begin position="101"/>
        <end position="117"/>
    </location>
</feature>
<dbReference type="GO" id="GO:0000981">
    <property type="term" value="F:DNA-binding transcription factor activity, RNA polymerase II-specific"/>
    <property type="evidence" value="ECO:0007669"/>
    <property type="project" value="InterPro"/>
</dbReference>
<dbReference type="InterPro" id="IPR001451">
    <property type="entry name" value="Hexapep"/>
</dbReference>
<feature type="region of interest" description="Disordered" evidence="4">
    <location>
        <begin position="35"/>
        <end position="202"/>
    </location>
</feature>
<dbReference type="AlphaFoldDB" id="A0A6A5ZEC6"/>
<evidence type="ECO:0000256" key="3">
    <source>
        <dbReference type="ARBA" id="ARBA00023242"/>
    </source>
</evidence>
<dbReference type="Pfam" id="PF14602">
    <property type="entry name" value="Hexapep_2"/>
    <property type="match status" value="1"/>
</dbReference>
<feature type="compositionally biased region" description="Polar residues" evidence="4">
    <location>
        <begin position="52"/>
        <end position="79"/>
    </location>
</feature>
<feature type="domain" description="Zn(2)-C6 fungal-type" evidence="5">
    <location>
        <begin position="268"/>
        <end position="296"/>
    </location>
</feature>
<feature type="compositionally biased region" description="Low complexity" evidence="4">
    <location>
        <begin position="365"/>
        <end position="386"/>
    </location>
</feature>
<evidence type="ECO:0000256" key="1">
    <source>
        <dbReference type="ARBA" id="ARBA00007274"/>
    </source>
</evidence>
<dbReference type="OrthoDB" id="25818at2759"/>
<feature type="compositionally biased region" description="Polar residues" evidence="4">
    <location>
        <begin position="152"/>
        <end position="175"/>
    </location>
</feature>
<dbReference type="Pfam" id="PF00172">
    <property type="entry name" value="Zn_clus"/>
    <property type="match status" value="1"/>
</dbReference>
<dbReference type="PROSITE" id="PS00463">
    <property type="entry name" value="ZN2_CY6_FUNGAL_1"/>
    <property type="match status" value="1"/>
</dbReference>
<dbReference type="GO" id="GO:0008374">
    <property type="term" value="F:O-acyltransferase activity"/>
    <property type="evidence" value="ECO:0007669"/>
    <property type="project" value="TreeGrafter"/>
</dbReference>
<accession>A0A6A5ZEC6</accession>
<feature type="compositionally biased region" description="Polar residues" evidence="4">
    <location>
        <begin position="405"/>
        <end position="420"/>
    </location>
</feature>
<organism evidence="6 7">
    <name type="scientific">Lophiotrema nucula</name>
    <dbReference type="NCBI Taxonomy" id="690887"/>
    <lineage>
        <taxon>Eukaryota</taxon>
        <taxon>Fungi</taxon>
        <taxon>Dikarya</taxon>
        <taxon>Ascomycota</taxon>
        <taxon>Pezizomycotina</taxon>
        <taxon>Dothideomycetes</taxon>
        <taxon>Pleosporomycetidae</taxon>
        <taxon>Pleosporales</taxon>
        <taxon>Lophiotremataceae</taxon>
        <taxon>Lophiotrema</taxon>
    </lineage>
</organism>
<dbReference type="Gene3D" id="4.10.240.10">
    <property type="entry name" value="Zn(2)-C6 fungal-type DNA-binding domain"/>
    <property type="match status" value="1"/>
</dbReference>
<dbReference type="InterPro" id="IPR036864">
    <property type="entry name" value="Zn2-C6_fun-type_DNA-bd_sf"/>
</dbReference>
<evidence type="ECO:0000256" key="4">
    <source>
        <dbReference type="SAM" id="MobiDB-lite"/>
    </source>
</evidence>
<dbReference type="InterPro" id="IPR051159">
    <property type="entry name" value="Hexapeptide_acetyltransf"/>
</dbReference>
<feature type="compositionally biased region" description="Polar residues" evidence="4">
    <location>
        <begin position="429"/>
        <end position="442"/>
    </location>
</feature>
<dbReference type="SMART" id="SM01266">
    <property type="entry name" value="Mac"/>
    <property type="match status" value="1"/>
</dbReference>
<feature type="region of interest" description="Disordered" evidence="4">
    <location>
        <begin position="330"/>
        <end position="491"/>
    </location>
</feature>
<dbReference type="GO" id="GO:0008270">
    <property type="term" value="F:zinc ion binding"/>
    <property type="evidence" value="ECO:0007669"/>
    <property type="project" value="InterPro"/>
</dbReference>
<keyword evidence="3" id="KW-0539">Nucleus</keyword>
<comment type="similarity">
    <text evidence="1">Belongs to the transferase hexapeptide repeat family.</text>
</comment>
<dbReference type="Gene3D" id="2.160.10.10">
    <property type="entry name" value="Hexapeptide repeat proteins"/>
    <property type="match status" value="1"/>
</dbReference>
<evidence type="ECO:0000313" key="6">
    <source>
        <dbReference type="EMBL" id="KAF2117859.1"/>
    </source>
</evidence>
<name>A0A6A5ZEC6_9PLEO</name>
<feature type="compositionally biased region" description="Low complexity" evidence="4">
    <location>
        <begin position="127"/>
        <end position="142"/>
    </location>
</feature>
<dbReference type="CDD" id="cd00067">
    <property type="entry name" value="GAL4"/>
    <property type="match status" value="1"/>
</dbReference>
<feature type="compositionally biased region" description="Polar residues" evidence="4">
    <location>
        <begin position="187"/>
        <end position="196"/>
    </location>
</feature>
<dbReference type="Pfam" id="PF12464">
    <property type="entry name" value="Mac"/>
    <property type="match status" value="1"/>
</dbReference>
<protein>
    <recommendedName>
        <fullName evidence="5">Zn(2)-C6 fungal-type domain-containing protein</fullName>
    </recommendedName>
</protein>
<reference evidence="6" key="1">
    <citation type="journal article" date="2020" name="Stud. Mycol.">
        <title>101 Dothideomycetes genomes: a test case for predicting lifestyles and emergence of pathogens.</title>
        <authorList>
            <person name="Haridas S."/>
            <person name="Albert R."/>
            <person name="Binder M."/>
            <person name="Bloem J."/>
            <person name="Labutti K."/>
            <person name="Salamov A."/>
            <person name="Andreopoulos B."/>
            <person name="Baker S."/>
            <person name="Barry K."/>
            <person name="Bills G."/>
            <person name="Bluhm B."/>
            <person name="Cannon C."/>
            <person name="Castanera R."/>
            <person name="Culley D."/>
            <person name="Daum C."/>
            <person name="Ezra D."/>
            <person name="Gonzalez J."/>
            <person name="Henrissat B."/>
            <person name="Kuo A."/>
            <person name="Liang C."/>
            <person name="Lipzen A."/>
            <person name="Lutzoni F."/>
            <person name="Magnuson J."/>
            <person name="Mondo S."/>
            <person name="Nolan M."/>
            <person name="Ohm R."/>
            <person name="Pangilinan J."/>
            <person name="Park H.-J."/>
            <person name="Ramirez L."/>
            <person name="Alfaro M."/>
            <person name="Sun H."/>
            <person name="Tritt A."/>
            <person name="Yoshinaga Y."/>
            <person name="Zwiers L.-H."/>
            <person name="Turgeon B."/>
            <person name="Goodwin S."/>
            <person name="Spatafora J."/>
            <person name="Crous P."/>
            <person name="Grigoriev I."/>
        </authorList>
    </citation>
    <scope>NUCLEOTIDE SEQUENCE</scope>
    <source>
        <strain evidence="6">CBS 627.86</strain>
    </source>
</reference>
<gene>
    <name evidence="6" type="ORF">BDV96DRAFT_405120</name>
</gene>
<keyword evidence="2" id="KW-0808">Transferase</keyword>
<evidence type="ECO:0000256" key="2">
    <source>
        <dbReference type="ARBA" id="ARBA00022679"/>
    </source>
</evidence>
<dbReference type="SUPFAM" id="SSF57701">
    <property type="entry name" value="Zn2/Cys6 DNA-binding domain"/>
    <property type="match status" value="1"/>
</dbReference>
<dbReference type="Proteomes" id="UP000799770">
    <property type="component" value="Unassembled WGS sequence"/>
</dbReference>
<dbReference type="PANTHER" id="PTHR23416:SF76">
    <property type="entry name" value="ZN(II)2CYS6 TRANSCRIPTION FACTOR (EUROFUNG)"/>
    <property type="match status" value="1"/>
</dbReference>
<dbReference type="EMBL" id="ML977318">
    <property type="protein sequence ID" value="KAF2117859.1"/>
    <property type="molecule type" value="Genomic_DNA"/>
</dbReference>
<dbReference type="InterPro" id="IPR011004">
    <property type="entry name" value="Trimer_LpxA-like_sf"/>
</dbReference>
<dbReference type="Pfam" id="PF00132">
    <property type="entry name" value="Hexapep"/>
    <property type="match status" value="1"/>
</dbReference>